<dbReference type="EMBL" id="CP012700">
    <property type="protein sequence ID" value="ALH81317.1"/>
    <property type="molecule type" value="Genomic_DNA"/>
</dbReference>
<dbReference type="KEGG" id="smag:AN936_13370"/>
<dbReference type="OrthoDB" id="7300555at2"/>
<dbReference type="SMART" id="SM00953">
    <property type="entry name" value="RES"/>
    <property type="match status" value="1"/>
</dbReference>
<protein>
    <recommendedName>
        <fullName evidence="1">RES domain-containing protein</fullName>
    </recommendedName>
</protein>
<proteinExistence type="predicted"/>
<evidence type="ECO:0000313" key="2">
    <source>
        <dbReference type="EMBL" id="ALH81317.1"/>
    </source>
</evidence>
<dbReference type="PATRIC" id="fig|33050.5.peg.2767"/>
<feature type="domain" description="RES" evidence="1">
    <location>
        <begin position="68"/>
        <end position="203"/>
    </location>
</feature>
<evidence type="ECO:0000313" key="3">
    <source>
        <dbReference type="Proteomes" id="UP000058074"/>
    </source>
</evidence>
<dbReference type="Pfam" id="PF08808">
    <property type="entry name" value="RES"/>
    <property type="match status" value="1"/>
</dbReference>
<reference evidence="2 3" key="1">
    <citation type="journal article" date="2015" name="Genome Announc.">
        <title>Complete Genome Sequence of Polypropylene Glycol- and Polyethylene Glycol-Degrading Sphingopyxis macrogoltabida Strain EY-1.</title>
        <authorList>
            <person name="Ohtsubo Y."/>
            <person name="Nagata Y."/>
            <person name="Numata M."/>
            <person name="Tsuchikane K."/>
            <person name="Hosoyama A."/>
            <person name="Yamazoe A."/>
            <person name="Tsuda M."/>
            <person name="Fujita N."/>
            <person name="Kawai F."/>
        </authorList>
    </citation>
    <scope>NUCLEOTIDE SEQUENCE [LARGE SCALE GENOMIC DNA]</scope>
    <source>
        <strain evidence="2 3">EY-1</strain>
    </source>
</reference>
<sequence length="242" mass="27259">MWTPTALASEFRRYRRTVWRVVEAQHRISTNRLTSDLGEQQRLEELADSAKPDLPKSAHGLHYLLASPFRYGHTVASRFRRANERPGIFYASEAEGTAITETAYWRLKFYSRSPGFVPGNRTSEHLSFSVPVSVTRLTDTTRPPLEGDAKRWLDPDDYSHCQDLAVSVREAGGQAIRARSARDPDGINLALLDPAGFTKSEPDHGRGWHLRHEGDRLTAIAAFPHAEVLAFTPEQFGLPERP</sequence>
<dbReference type="AlphaFoldDB" id="A0A0N9UD56"/>
<dbReference type="Proteomes" id="UP000058074">
    <property type="component" value="Chromosome"/>
</dbReference>
<accession>A0A0N9UD56</accession>
<evidence type="ECO:0000259" key="1">
    <source>
        <dbReference type="SMART" id="SM00953"/>
    </source>
</evidence>
<name>A0A0N9UD56_SPHMC</name>
<dbReference type="InterPro" id="IPR014914">
    <property type="entry name" value="RES_dom"/>
</dbReference>
<gene>
    <name evidence="2" type="ORF">AN936_13370</name>
</gene>
<dbReference type="RefSeq" id="WP_054588553.1">
    <property type="nucleotide sequence ID" value="NZ_CP012700.1"/>
</dbReference>
<organism evidence="2 3">
    <name type="scientific">Sphingopyxis macrogoltabida</name>
    <name type="common">Sphingomonas macrogoltabidus</name>
    <dbReference type="NCBI Taxonomy" id="33050"/>
    <lineage>
        <taxon>Bacteria</taxon>
        <taxon>Pseudomonadati</taxon>
        <taxon>Pseudomonadota</taxon>
        <taxon>Alphaproteobacteria</taxon>
        <taxon>Sphingomonadales</taxon>
        <taxon>Sphingomonadaceae</taxon>
        <taxon>Sphingopyxis</taxon>
    </lineage>
</organism>